<feature type="chain" id="PRO_5012081941" evidence="1">
    <location>
        <begin position="24"/>
        <end position="55"/>
    </location>
</feature>
<name>A0A227J8Q4_VIBPH</name>
<feature type="non-terminal residue" evidence="2">
    <location>
        <position position="55"/>
    </location>
</feature>
<accession>A0A227J8Q4</accession>
<keyword evidence="1" id="KW-0732">Signal</keyword>
<feature type="signal peptide" evidence="1">
    <location>
        <begin position="1"/>
        <end position="23"/>
    </location>
</feature>
<gene>
    <name evidence="2" type="ORF">CA163_21255</name>
</gene>
<dbReference type="AlphaFoldDB" id="A0A227J8Q4"/>
<evidence type="ECO:0000313" key="2">
    <source>
        <dbReference type="EMBL" id="OXE30837.1"/>
    </source>
</evidence>
<dbReference type="Proteomes" id="UP000214596">
    <property type="component" value="Unassembled WGS sequence"/>
</dbReference>
<dbReference type="Gene3D" id="3.40.190.10">
    <property type="entry name" value="Periplasmic binding protein-like II"/>
    <property type="match status" value="1"/>
</dbReference>
<dbReference type="EMBL" id="NIXT01001816">
    <property type="protein sequence ID" value="OXE30837.1"/>
    <property type="molecule type" value="Genomic_DNA"/>
</dbReference>
<protein>
    <submittedName>
        <fullName evidence="2">Hydrogenase expression protein</fullName>
    </submittedName>
</protein>
<reference evidence="2 3" key="1">
    <citation type="journal article" date="2017" name="Appl. Environ. Microbiol.">
        <title>Parallel evolution of two clades of a major Atlantic endemic Vibrio parahaemolyticus pathogen lineage by independent acquisition of related pathogenicity islands.</title>
        <authorList>
            <person name="Xu F."/>
            <person name="Gonzalez-Escalona N."/>
            <person name="Drees K.P."/>
            <person name="Sebra R.P."/>
            <person name="Cooper V.S."/>
            <person name="Jones S.H."/>
            <person name="Whistler C.A."/>
        </authorList>
    </citation>
    <scope>NUCLEOTIDE SEQUENCE [LARGE SCALE GENOMIC DNA]</scope>
    <source>
        <strain evidence="2 3">MAVP-3</strain>
    </source>
</reference>
<organism evidence="2 3">
    <name type="scientific">Vibrio parahaemolyticus</name>
    <dbReference type="NCBI Taxonomy" id="670"/>
    <lineage>
        <taxon>Bacteria</taxon>
        <taxon>Pseudomonadati</taxon>
        <taxon>Pseudomonadota</taxon>
        <taxon>Gammaproteobacteria</taxon>
        <taxon>Vibrionales</taxon>
        <taxon>Vibrionaceae</taxon>
        <taxon>Vibrio</taxon>
    </lineage>
</organism>
<evidence type="ECO:0000256" key="1">
    <source>
        <dbReference type="SAM" id="SignalP"/>
    </source>
</evidence>
<evidence type="ECO:0000313" key="3">
    <source>
        <dbReference type="Proteomes" id="UP000214596"/>
    </source>
</evidence>
<proteinExistence type="predicted"/>
<sequence length="55" mass="6134">MNKNKLMSAAALLASMVSTNVLAAEKELTLMLDWFVNPNHGPIVIAQERGYFKQQ</sequence>
<comment type="caution">
    <text evidence="2">The sequence shown here is derived from an EMBL/GenBank/DDBJ whole genome shotgun (WGS) entry which is preliminary data.</text>
</comment>